<protein>
    <submittedName>
        <fullName evidence="4">SMP-30/gluconolactonase/LRE family protein</fullName>
    </submittedName>
</protein>
<dbReference type="Pfam" id="PF08450">
    <property type="entry name" value="SGL"/>
    <property type="match status" value="1"/>
</dbReference>
<sequence length="350" mass="37777">MNTGNPLALFLSMLVFLAACSGNSTKNSTGQGTADSVAKEATLPLQIMKERDALDGIIDPEATAVIIGSGFAWTEGPLWIASEGMLLFSEIPANKVHSWKEGEAPQVYLDPAGFTGEGSRGGELGSNGLLLDPQGNLVLCQHGDRRMARMLAPLDQPESNFETIVGEYEGMPFNSPNDAVYDADGNLYFTDPPYGLESRMDDPAKAIPFQGVYRYSKEGELDLLLDSISRPNGLAFMADGKELLIANSDPEKPYWYRYSLDENGFPTEGQMYHDASEVSASNPGLPDGLKVRSDGTVFATGPGGIWIFDAEGQVLGRLNLGERCSNVALNENEDLLFVTADSYVVKIALK</sequence>
<evidence type="ECO:0000256" key="2">
    <source>
        <dbReference type="SAM" id="SignalP"/>
    </source>
</evidence>
<organism evidence="4 5">
    <name type="scientific">Cyclobacterium jeungdonense</name>
    <dbReference type="NCBI Taxonomy" id="708087"/>
    <lineage>
        <taxon>Bacteria</taxon>
        <taxon>Pseudomonadati</taxon>
        <taxon>Bacteroidota</taxon>
        <taxon>Cytophagia</taxon>
        <taxon>Cytophagales</taxon>
        <taxon>Cyclobacteriaceae</taxon>
        <taxon>Cyclobacterium</taxon>
    </lineage>
</organism>
<dbReference type="Gene3D" id="2.120.10.30">
    <property type="entry name" value="TolB, C-terminal domain"/>
    <property type="match status" value="1"/>
</dbReference>
<dbReference type="PANTHER" id="PTHR47572:SF4">
    <property type="entry name" value="LACTONASE DRP35"/>
    <property type="match status" value="1"/>
</dbReference>
<comment type="caution">
    <text evidence="4">The sequence shown here is derived from an EMBL/GenBank/DDBJ whole genome shotgun (WGS) entry which is preliminary data.</text>
</comment>
<dbReference type="PANTHER" id="PTHR47572">
    <property type="entry name" value="LIPOPROTEIN-RELATED"/>
    <property type="match status" value="1"/>
</dbReference>
<evidence type="ECO:0000259" key="3">
    <source>
        <dbReference type="Pfam" id="PF08450"/>
    </source>
</evidence>
<keyword evidence="1" id="KW-0378">Hydrolase</keyword>
<dbReference type="InterPro" id="IPR011042">
    <property type="entry name" value="6-blade_b-propeller_TolB-like"/>
</dbReference>
<dbReference type="RefSeq" id="WP_240459159.1">
    <property type="nucleotide sequence ID" value="NZ_JAUFQS010000047.1"/>
</dbReference>
<reference evidence="5" key="1">
    <citation type="journal article" date="2019" name="Int. J. Syst. Evol. Microbiol.">
        <title>The Global Catalogue of Microorganisms (GCM) 10K type strain sequencing project: providing services to taxonomists for standard genome sequencing and annotation.</title>
        <authorList>
            <consortium name="The Broad Institute Genomics Platform"/>
            <consortium name="The Broad Institute Genome Sequencing Center for Infectious Disease"/>
            <person name="Wu L."/>
            <person name="Ma J."/>
        </authorList>
    </citation>
    <scope>NUCLEOTIDE SEQUENCE [LARGE SCALE GENOMIC DNA]</scope>
    <source>
        <strain evidence="5">CECT 7706</strain>
    </source>
</reference>
<name>A0ABT8CFP4_9BACT</name>
<feature type="signal peptide" evidence="2">
    <location>
        <begin position="1"/>
        <end position="21"/>
    </location>
</feature>
<gene>
    <name evidence="4" type="ORF">QWZ15_21310</name>
</gene>
<evidence type="ECO:0000313" key="4">
    <source>
        <dbReference type="EMBL" id="MDN3690373.1"/>
    </source>
</evidence>
<evidence type="ECO:0000313" key="5">
    <source>
        <dbReference type="Proteomes" id="UP001236663"/>
    </source>
</evidence>
<proteinExistence type="predicted"/>
<dbReference type="Proteomes" id="UP001236663">
    <property type="component" value="Unassembled WGS sequence"/>
</dbReference>
<evidence type="ECO:0000256" key="1">
    <source>
        <dbReference type="ARBA" id="ARBA00022801"/>
    </source>
</evidence>
<feature type="domain" description="SMP-30/Gluconolactonase/LRE-like region" evidence="3">
    <location>
        <begin position="73"/>
        <end position="340"/>
    </location>
</feature>
<keyword evidence="5" id="KW-1185">Reference proteome</keyword>
<feature type="chain" id="PRO_5046313180" evidence="2">
    <location>
        <begin position="22"/>
        <end position="350"/>
    </location>
</feature>
<dbReference type="InterPro" id="IPR051262">
    <property type="entry name" value="SMP-30/CGR1_Lactonase"/>
</dbReference>
<dbReference type="SUPFAM" id="SSF63829">
    <property type="entry name" value="Calcium-dependent phosphotriesterase"/>
    <property type="match status" value="1"/>
</dbReference>
<accession>A0ABT8CFP4</accession>
<dbReference type="InterPro" id="IPR013658">
    <property type="entry name" value="SGL"/>
</dbReference>
<dbReference type="EMBL" id="JAUFQS010000047">
    <property type="protein sequence ID" value="MDN3690373.1"/>
    <property type="molecule type" value="Genomic_DNA"/>
</dbReference>
<keyword evidence="2" id="KW-0732">Signal</keyword>